<keyword evidence="3" id="KW-0732">Signal</keyword>
<dbReference type="PANTHER" id="PTHR30344:SF1">
    <property type="entry name" value="6-PHOSPHOGLUCONOLACTONASE"/>
    <property type="match status" value="1"/>
</dbReference>
<dbReference type="AlphaFoldDB" id="A0AAU7D7F6"/>
<dbReference type="SUPFAM" id="SSF51004">
    <property type="entry name" value="C-terminal (heme d1) domain of cytochrome cd1-nitrite reductase"/>
    <property type="match status" value="1"/>
</dbReference>
<dbReference type="GO" id="GO:0006006">
    <property type="term" value="P:glucose metabolic process"/>
    <property type="evidence" value="ECO:0007669"/>
    <property type="project" value="UniProtKB-KW"/>
</dbReference>
<accession>A0AAU7CWQ8</accession>
<dbReference type="InterPro" id="IPR019405">
    <property type="entry name" value="Lactonase_7-beta_prop"/>
</dbReference>
<dbReference type="EMBL" id="CP121194">
    <property type="protein sequence ID" value="XBH09525.1"/>
    <property type="molecule type" value="Genomic_DNA"/>
</dbReference>
<proteinExistence type="inferred from homology"/>
<dbReference type="Gene3D" id="2.130.10.10">
    <property type="entry name" value="YVTN repeat-like/Quinoprotein amine dehydrogenase"/>
    <property type="match status" value="1"/>
</dbReference>
<dbReference type="KEGG" id="epl:P4G45_13665"/>
<dbReference type="FunFam" id="2.130.10.10:FF:000306">
    <property type="entry name" value="3-carboxymuconate cyclase"/>
    <property type="match status" value="1"/>
</dbReference>
<evidence type="ECO:0000256" key="1">
    <source>
        <dbReference type="ARBA" id="ARBA00005564"/>
    </source>
</evidence>
<keyword evidence="2" id="KW-0313">Glucose metabolism</keyword>
<dbReference type="InterPro" id="IPR011048">
    <property type="entry name" value="Haem_d1_sf"/>
</dbReference>
<evidence type="ECO:0000313" key="4">
    <source>
        <dbReference type="EMBL" id="XBH09525.1"/>
    </source>
</evidence>
<feature type="signal peptide" evidence="3">
    <location>
        <begin position="1"/>
        <end position="24"/>
    </location>
</feature>
<dbReference type="PROSITE" id="PS51318">
    <property type="entry name" value="TAT"/>
    <property type="match status" value="1"/>
</dbReference>
<name>A0AAU7D7F6_9BACT</name>
<accession>A0AAU7D7F6</accession>
<dbReference type="GO" id="GO:0017057">
    <property type="term" value="F:6-phosphogluconolactonase activity"/>
    <property type="evidence" value="ECO:0007669"/>
    <property type="project" value="TreeGrafter"/>
</dbReference>
<comment type="similarity">
    <text evidence="1">Belongs to the cycloisomerase 2 family.</text>
</comment>
<dbReference type="Pfam" id="PF10282">
    <property type="entry name" value="Lactonase"/>
    <property type="match status" value="1"/>
</dbReference>
<protein>
    <submittedName>
        <fullName evidence="5">Lactonase family protein</fullName>
        <ecNumber evidence="5">3.1.1.-</ecNumber>
    </submittedName>
</protein>
<dbReference type="RefSeq" id="WP_348267033.1">
    <property type="nucleotide sequence ID" value="NZ_CP121194.1"/>
</dbReference>
<dbReference type="InterPro" id="IPR050282">
    <property type="entry name" value="Cycloisomerase_2"/>
</dbReference>
<organism evidence="5">
    <name type="scientific">Edaphobacter paludis</name>
    <dbReference type="NCBI Taxonomy" id="3035702"/>
    <lineage>
        <taxon>Bacteria</taxon>
        <taxon>Pseudomonadati</taxon>
        <taxon>Acidobacteriota</taxon>
        <taxon>Terriglobia</taxon>
        <taxon>Terriglobales</taxon>
        <taxon>Acidobacteriaceae</taxon>
        <taxon>Edaphobacter</taxon>
    </lineage>
</organism>
<reference evidence="5" key="1">
    <citation type="submission" date="2023-03" db="EMBL/GenBank/DDBJ databases">
        <title>Edaphobacter sp.</title>
        <authorList>
            <person name="Huber K.J."/>
            <person name="Papendorf J."/>
            <person name="Pilke C."/>
            <person name="Bunk B."/>
            <person name="Sproeer C."/>
            <person name="Pester M."/>
        </authorList>
    </citation>
    <scope>NUCLEOTIDE SEQUENCE</scope>
    <source>
        <strain evidence="4">DSM 109919</strain>
        <strain evidence="5">DSM 109920</strain>
    </source>
</reference>
<dbReference type="EMBL" id="CP121195">
    <property type="protein sequence ID" value="XBH12811.1"/>
    <property type="molecule type" value="Genomic_DNA"/>
</dbReference>
<dbReference type="EC" id="3.1.1.-" evidence="5"/>
<sequence length="383" mass="40629">MTRRKFMQSSAAATLAASASLANAGVGSKDELLLVGTQTTGASKGIYAYSFDEATGELKQTGLAATIENPTFMALAPGGKRLFSVSEASDFAGTTGGGITGFNLDRSTGHLTEINAEPTGGPGTCHVAVDHTGHCAFVANYNGGSAASFHVSDDGHLSKAVSFFQYEGHGPNKDRQDKPHAHRVTVSPDNRFLLINDLGLDEIHIYKLDAKTAKLTPNEPPAWKSAPGAGPRALCFHPNGKWAYCVTEMTSTVVVFDWNAEAGTLEAIQTVELNPEGYKGETGGCDIIFDSKGRFAYVANRINDFMASFTISETDGKLALMERTSCGGKIPRHIALSPNDRWLLVANQVSNNISVFARDAKTGKLANSGKSFELAAPQCLVFA</sequence>
<evidence type="ECO:0000256" key="3">
    <source>
        <dbReference type="SAM" id="SignalP"/>
    </source>
</evidence>
<keyword evidence="2" id="KW-0119">Carbohydrate metabolism</keyword>
<dbReference type="InterPro" id="IPR015943">
    <property type="entry name" value="WD40/YVTN_repeat-like_dom_sf"/>
</dbReference>
<keyword evidence="5" id="KW-0378">Hydrolase</keyword>
<evidence type="ECO:0000313" key="5">
    <source>
        <dbReference type="EMBL" id="XBH12811.1"/>
    </source>
</evidence>
<evidence type="ECO:0000256" key="2">
    <source>
        <dbReference type="ARBA" id="ARBA00022526"/>
    </source>
</evidence>
<dbReference type="PANTHER" id="PTHR30344">
    <property type="entry name" value="6-PHOSPHOGLUCONOLACTONASE-RELATED"/>
    <property type="match status" value="1"/>
</dbReference>
<gene>
    <name evidence="4" type="ORF">P4G45_13665</name>
    <name evidence="5" type="ORF">P8936_14080</name>
</gene>
<dbReference type="InterPro" id="IPR006311">
    <property type="entry name" value="TAT_signal"/>
</dbReference>
<feature type="chain" id="PRO_5043288811" evidence="3">
    <location>
        <begin position="25"/>
        <end position="383"/>
    </location>
</feature>